<name>A0A8J2WNA2_9STRA</name>
<feature type="non-terminal residue" evidence="2">
    <location>
        <position position="118"/>
    </location>
</feature>
<dbReference type="Gene3D" id="3.30.40.10">
    <property type="entry name" value="Zinc/RING finger domain, C3HC4 (zinc finger)"/>
    <property type="match status" value="1"/>
</dbReference>
<dbReference type="EMBL" id="CAKKNE010000004">
    <property type="protein sequence ID" value="CAH0374025.1"/>
    <property type="molecule type" value="Genomic_DNA"/>
</dbReference>
<dbReference type="Proteomes" id="UP000789595">
    <property type="component" value="Unassembled WGS sequence"/>
</dbReference>
<evidence type="ECO:0000313" key="3">
    <source>
        <dbReference type="Proteomes" id="UP000789595"/>
    </source>
</evidence>
<keyword evidence="3" id="KW-1185">Reference proteome</keyword>
<accession>A0A8J2WNA2</accession>
<reference evidence="2" key="1">
    <citation type="submission" date="2021-11" db="EMBL/GenBank/DDBJ databases">
        <authorList>
            <consortium name="Genoscope - CEA"/>
            <person name="William W."/>
        </authorList>
    </citation>
    <scope>NUCLEOTIDE SEQUENCE</scope>
</reference>
<protein>
    <recommendedName>
        <fullName evidence="4">RING-type domain-containing protein</fullName>
    </recommendedName>
</protein>
<evidence type="ECO:0008006" key="4">
    <source>
        <dbReference type="Google" id="ProtNLM"/>
    </source>
</evidence>
<proteinExistence type="predicted"/>
<feature type="region of interest" description="Disordered" evidence="1">
    <location>
        <begin position="1"/>
        <end position="32"/>
    </location>
</feature>
<evidence type="ECO:0000256" key="1">
    <source>
        <dbReference type="SAM" id="MobiDB-lite"/>
    </source>
</evidence>
<comment type="caution">
    <text evidence="2">The sequence shown here is derived from an EMBL/GenBank/DDBJ whole genome shotgun (WGS) entry which is preliminary data.</text>
</comment>
<sequence>ASSAGRSSDEDMEGPADVAACQSLDEEDRPPPLSSACTICYETGECTICYDDGVKLATVTCCGNKACASCLGKLKERDWKCYWCREHVPERVLRAILNGDKRIWPPPRPKSAARKTDE</sequence>
<organism evidence="2 3">
    <name type="scientific">Pelagomonas calceolata</name>
    <dbReference type="NCBI Taxonomy" id="35677"/>
    <lineage>
        <taxon>Eukaryota</taxon>
        <taxon>Sar</taxon>
        <taxon>Stramenopiles</taxon>
        <taxon>Ochrophyta</taxon>
        <taxon>Pelagophyceae</taxon>
        <taxon>Pelagomonadales</taxon>
        <taxon>Pelagomonadaceae</taxon>
        <taxon>Pelagomonas</taxon>
    </lineage>
</organism>
<gene>
    <name evidence="2" type="ORF">PECAL_4P12800</name>
</gene>
<dbReference type="InterPro" id="IPR013083">
    <property type="entry name" value="Znf_RING/FYVE/PHD"/>
</dbReference>
<feature type="non-terminal residue" evidence="2">
    <location>
        <position position="1"/>
    </location>
</feature>
<evidence type="ECO:0000313" key="2">
    <source>
        <dbReference type="EMBL" id="CAH0374025.1"/>
    </source>
</evidence>
<dbReference type="AlphaFoldDB" id="A0A8J2WNA2"/>